<dbReference type="Proteomes" id="UP000244005">
    <property type="component" value="Unassembled WGS sequence"/>
</dbReference>
<organism evidence="1 2">
    <name type="scientific">Marchantia polymorpha</name>
    <name type="common">Common liverwort</name>
    <name type="synonym">Marchantia aquatica</name>
    <dbReference type="NCBI Taxonomy" id="3197"/>
    <lineage>
        <taxon>Eukaryota</taxon>
        <taxon>Viridiplantae</taxon>
        <taxon>Streptophyta</taxon>
        <taxon>Embryophyta</taxon>
        <taxon>Marchantiophyta</taxon>
        <taxon>Marchantiopsida</taxon>
        <taxon>Marchantiidae</taxon>
        <taxon>Marchantiales</taxon>
        <taxon>Marchantiaceae</taxon>
        <taxon>Marchantia</taxon>
    </lineage>
</organism>
<dbReference type="EMBL" id="KZ772726">
    <property type="protein sequence ID" value="PTQ37975.1"/>
    <property type="molecule type" value="Genomic_DNA"/>
</dbReference>
<sequence length="97" mass="10604">MLRIGSDRAPELPIPRCCCCSTSQSPASGRSLALSLSSWRFFASWCKRWSSLRMLSVTSWPNRQRLLGSRYSWANSSSSSSAAAAGFAVVRGPCKAR</sequence>
<evidence type="ECO:0000313" key="1">
    <source>
        <dbReference type="EMBL" id="PTQ37975.1"/>
    </source>
</evidence>
<dbReference type="Gramene" id="Mp4g16180.1">
    <property type="protein sequence ID" value="Mp4g16180.1.cds1"/>
    <property type="gene ID" value="Mp4g16180"/>
</dbReference>
<gene>
    <name evidence="1" type="ORF">MARPO_0054s0083</name>
</gene>
<keyword evidence="2" id="KW-1185">Reference proteome</keyword>
<proteinExistence type="predicted"/>
<dbReference type="AlphaFoldDB" id="A0A2R6WVU8"/>
<protein>
    <submittedName>
        <fullName evidence="1">Uncharacterized protein</fullName>
    </submittedName>
</protein>
<evidence type="ECO:0000313" key="2">
    <source>
        <dbReference type="Proteomes" id="UP000244005"/>
    </source>
</evidence>
<reference evidence="2" key="1">
    <citation type="journal article" date="2017" name="Cell">
        <title>Insights into land plant evolution garnered from the Marchantia polymorpha genome.</title>
        <authorList>
            <person name="Bowman J.L."/>
            <person name="Kohchi T."/>
            <person name="Yamato K.T."/>
            <person name="Jenkins J."/>
            <person name="Shu S."/>
            <person name="Ishizaki K."/>
            <person name="Yamaoka S."/>
            <person name="Nishihama R."/>
            <person name="Nakamura Y."/>
            <person name="Berger F."/>
            <person name="Adam C."/>
            <person name="Aki S.S."/>
            <person name="Althoff F."/>
            <person name="Araki T."/>
            <person name="Arteaga-Vazquez M.A."/>
            <person name="Balasubrmanian S."/>
            <person name="Barry K."/>
            <person name="Bauer D."/>
            <person name="Boehm C.R."/>
            <person name="Briginshaw L."/>
            <person name="Caballero-Perez J."/>
            <person name="Catarino B."/>
            <person name="Chen F."/>
            <person name="Chiyoda S."/>
            <person name="Chovatia M."/>
            <person name="Davies K.M."/>
            <person name="Delmans M."/>
            <person name="Demura T."/>
            <person name="Dierschke T."/>
            <person name="Dolan L."/>
            <person name="Dorantes-Acosta A.E."/>
            <person name="Eklund D.M."/>
            <person name="Florent S.N."/>
            <person name="Flores-Sandoval E."/>
            <person name="Fujiyama A."/>
            <person name="Fukuzawa H."/>
            <person name="Galik B."/>
            <person name="Grimanelli D."/>
            <person name="Grimwood J."/>
            <person name="Grossniklaus U."/>
            <person name="Hamada T."/>
            <person name="Haseloff J."/>
            <person name="Hetherington A.J."/>
            <person name="Higo A."/>
            <person name="Hirakawa Y."/>
            <person name="Hundley H.N."/>
            <person name="Ikeda Y."/>
            <person name="Inoue K."/>
            <person name="Inoue S.I."/>
            <person name="Ishida S."/>
            <person name="Jia Q."/>
            <person name="Kakita M."/>
            <person name="Kanazawa T."/>
            <person name="Kawai Y."/>
            <person name="Kawashima T."/>
            <person name="Kennedy M."/>
            <person name="Kinose K."/>
            <person name="Kinoshita T."/>
            <person name="Kohara Y."/>
            <person name="Koide E."/>
            <person name="Komatsu K."/>
            <person name="Kopischke S."/>
            <person name="Kubo M."/>
            <person name="Kyozuka J."/>
            <person name="Lagercrantz U."/>
            <person name="Lin S.S."/>
            <person name="Lindquist E."/>
            <person name="Lipzen A.M."/>
            <person name="Lu C.W."/>
            <person name="De Luna E."/>
            <person name="Martienssen R.A."/>
            <person name="Minamino N."/>
            <person name="Mizutani M."/>
            <person name="Mizutani M."/>
            <person name="Mochizuki N."/>
            <person name="Monte I."/>
            <person name="Mosher R."/>
            <person name="Nagasaki H."/>
            <person name="Nakagami H."/>
            <person name="Naramoto S."/>
            <person name="Nishitani K."/>
            <person name="Ohtani M."/>
            <person name="Okamoto T."/>
            <person name="Okumura M."/>
            <person name="Phillips J."/>
            <person name="Pollak B."/>
            <person name="Reinders A."/>
            <person name="Rovekamp M."/>
            <person name="Sano R."/>
            <person name="Sawa S."/>
            <person name="Schmid M.W."/>
            <person name="Shirakawa M."/>
            <person name="Solano R."/>
            <person name="Spunde A."/>
            <person name="Suetsugu N."/>
            <person name="Sugano S."/>
            <person name="Sugiyama A."/>
            <person name="Sun R."/>
            <person name="Suzuki Y."/>
            <person name="Takenaka M."/>
            <person name="Takezawa D."/>
            <person name="Tomogane H."/>
            <person name="Tsuzuki M."/>
            <person name="Ueda T."/>
            <person name="Umeda M."/>
            <person name="Ward J.M."/>
            <person name="Watanabe Y."/>
            <person name="Yazaki K."/>
            <person name="Yokoyama R."/>
            <person name="Yoshitake Y."/>
            <person name="Yotsui I."/>
            <person name="Zachgo S."/>
            <person name="Schmutz J."/>
        </authorList>
    </citation>
    <scope>NUCLEOTIDE SEQUENCE [LARGE SCALE GENOMIC DNA]</scope>
    <source>
        <strain evidence="2">Tak-1</strain>
    </source>
</reference>
<name>A0A2R6WVU8_MARPO</name>
<accession>A0A2R6WVU8</accession>